<dbReference type="Pfam" id="PF02368">
    <property type="entry name" value="Big_2"/>
    <property type="match status" value="1"/>
</dbReference>
<evidence type="ECO:0000313" key="8">
    <source>
        <dbReference type="EMBL" id="VUX65520.1"/>
    </source>
</evidence>
<evidence type="ECO:0000256" key="4">
    <source>
        <dbReference type="ARBA" id="ARBA00022729"/>
    </source>
</evidence>
<keyword evidence="6" id="KW-1133">Transmembrane helix</keyword>
<dbReference type="Pfam" id="PF17802">
    <property type="entry name" value="SpaA"/>
    <property type="match status" value="4"/>
</dbReference>
<dbReference type="InterPro" id="IPR008964">
    <property type="entry name" value="Invasin/intimin_cell_adhesion"/>
</dbReference>
<dbReference type="InterPro" id="IPR003343">
    <property type="entry name" value="Big_2"/>
</dbReference>
<sequence length="1454" mass="154210">MQLGDMMKRLLRGGARSSAPQHYSGARVVSARAFSHARSLTAAAVAVAMMATVAVTAFIPTYSANADQSKDDGAFATSNTIHMGDGSTDVNEADTGLATYVGRDFYVGAPTDGETGTADGSIHGSWAAEMEGQTFILGKYMQRAQKGFFTIGTVAFGAQYKPAAGSTIIAVEGTNTNLSGASTAQAWKSSASGIDTTQGAGISGNYQGVVGGNKTTLWGMPSCSKVTCSSIYKYGSGTTPDSDVTWNYADWSNVKDGQGNTIDSFGDKFKSNSKQLSTLKDTGGVEYGDAPAQQNYERKKYDWNKYSAYDNDDVHSDYHWNTNHPSSEKNFSTYKLQMSFNSGDEKLITFTGDKESKLQVFTVQASELNTDKGIDFWFRNIPDDASVVINVVNENGPSNEIQMRTGWRFWWGGASNYNDPDTAGAKEISNGYVMGGKTGNNNQIPYSADSNADTYSKVSQKLMWNFPTAQKVTIMGGRADNATVKKLHADGTNWSQASVTSIFNSSVSDDPSAAMLGSIMVPDGSLESHVTTNGRVYVGDDFMMYNPTQAKHNGGDINSASIIDMDQERHNFPWSGALNNSASITWKKVAGNTATPLGGTTWTVYGNLQNAINNSGALITLTDNGGNDWDSADGTLQVDGLKTNATYYLREQAAASGYAKNTNIYRIDTAEGGTDATTIVKVYDANGTEITDNSKKLLTTEGAIINETAGTELAWSKVDGTSNSGALAGSEWQLTRTDTDPQQTWNITDNTTTPTSVSLLGADGNAIADLTLDKGGDTAPITVKVDPSDASQQVKWTGADGYENVARISSAEGSGTFNVIAVGKGSTTFTVCSASDSKVCNTLNVTVTNDSAASLTLYKDGDTNKTSLVDQTVSLKYNGTLQLAAEVQPANTALTWESSNTGIATVSDNGLVTAVSAGNADITVKAGNLSQTVHITVKQKSTVVYYYATGVPQIHYAVGDNWNTNDVNSDPAMSSISGCNDWYSYEIANPDSKEVKVTFHFGSGDWDNNGGSNSSYASGGYVEAMTINKGTLTTTVPAISDCNVSTVAARNINAHVYSAVLKSGETDGIAANFAKPIADEETISTKADLDSGVGKFRVSLDNGKYTLKETKAPTGYVLSETTYTIVVRDGQIVTNESNLPTDNKIPNDRKNGVVVWDKKDTGDDGSSATNDDSLLGGTSWTLTQTQAWNAETASMVAVSGDDYTHTLTDNGGDGVYADKDSTAGKFRFEGLPWGVYTLKEQKRDGFAANNTTYAFVIDANSVSEEIHLTIVDSAEKSNATAETVYNNRETGSVTWAKVAAGGTSTKLSGSQWTLKRVSVWNGTAFAALNSAETWNITDCDATCTPVNAGDPYDSDATAGQFKLAGLKWGEYELVETVAPDGYNLDTTAHKFTIGPKDSTVVLEAQLGNIKNQPGVVLPGTGGDGNMKTLATGLLVAMASVATAGLALKVRRRRQ</sequence>
<evidence type="ECO:0000313" key="9">
    <source>
        <dbReference type="Proteomes" id="UP000331308"/>
    </source>
</evidence>
<organism evidence="8 9">
    <name type="scientific">Bifidobacterium pseudocatenulatum</name>
    <dbReference type="NCBI Taxonomy" id="28026"/>
    <lineage>
        <taxon>Bacteria</taxon>
        <taxon>Bacillati</taxon>
        <taxon>Actinomycetota</taxon>
        <taxon>Actinomycetes</taxon>
        <taxon>Bifidobacteriales</taxon>
        <taxon>Bifidobacteriaceae</taxon>
        <taxon>Bifidobacterium</taxon>
    </lineage>
</organism>
<keyword evidence="4" id="KW-0732">Signal</keyword>
<dbReference type="InterPro" id="IPR041033">
    <property type="entry name" value="SpaA_PFL_dom_1"/>
</dbReference>
<dbReference type="SUPFAM" id="SSF49373">
    <property type="entry name" value="Invasin/intimin cell-adhesion fragments"/>
    <property type="match status" value="1"/>
</dbReference>
<reference evidence="8 9" key="1">
    <citation type="submission" date="2019-07" db="EMBL/GenBank/DDBJ databases">
        <authorList>
            <person name="Chang H.-W."/>
            <person name="Raman A."/>
            <person name="Venkatesh S."/>
            <person name="Gehrig J."/>
        </authorList>
    </citation>
    <scope>NUCLEOTIDE SEQUENCE [LARGE SCALE GENOMIC DNA]</scope>
    <source>
        <strain evidence="8">Bifidobacterium_pseudocatenulatum_LFYP_29</strain>
    </source>
</reference>
<protein>
    <submittedName>
        <fullName evidence="8">Cna protein B-type domain protein</fullName>
    </submittedName>
</protein>
<dbReference type="InterPro" id="IPR013783">
    <property type="entry name" value="Ig-like_fold"/>
</dbReference>
<evidence type="ECO:0000259" key="7">
    <source>
        <dbReference type="PROSITE" id="PS50847"/>
    </source>
</evidence>
<dbReference type="InterPro" id="IPR019931">
    <property type="entry name" value="LPXTG_anchor"/>
</dbReference>
<dbReference type="GO" id="GO:0005975">
    <property type="term" value="P:carbohydrate metabolic process"/>
    <property type="evidence" value="ECO:0007669"/>
    <property type="project" value="UniProtKB-ARBA"/>
</dbReference>
<keyword evidence="3" id="KW-0964">Secreted</keyword>
<keyword evidence="6" id="KW-0472">Membrane</keyword>
<comment type="similarity">
    <text evidence="1">Belongs to the serine-aspartate repeat-containing protein (SDr) family.</text>
</comment>
<feature type="transmembrane region" description="Helical" evidence="6">
    <location>
        <begin position="1429"/>
        <end position="1447"/>
    </location>
</feature>
<evidence type="ECO:0000256" key="2">
    <source>
        <dbReference type="ARBA" id="ARBA00022512"/>
    </source>
</evidence>
<dbReference type="PANTHER" id="PTHR36108:SF13">
    <property type="entry name" value="COLOSSIN-B-RELATED"/>
    <property type="match status" value="1"/>
</dbReference>
<proteinExistence type="inferred from homology"/>
<dbReference type="Gene3D" id="2.60.40.10">
    <property type="entry name" value="Immunoglobulins"/>
    <property type="match status" value="5"/>
</dbReference>
<dbReference type="InterPro" id="IPR026588">
    <property type="entry name" value="Choice_anch_A"/>
</dbReference>
<keyword evidence="6" id="KW-0812">Transmembrane</keyword>
<gene>
    <name evidence="8" type="ORF">BPLFYP29_00075</name>
</gene>
<dbReference type="Proteomes" id="UP000331308">
    <property type="component" value="Unassembled WGS sequence"/>
</dbReference>
<accession>A0AAX3IYQ9</accession>
<feature type="transmembrane region" description="Helical" evidence="6">
    <location>
        <begin position="40"/>
        <end position="59"/>
    </location>
</feature>
<dbReference type="SMART" id="SM00635">
    <property type="entry name" value="BID_2"/>
    <property type="match status" value="2"/>
</dbReference>
<dbReference type="Gene3D" id="2.60.40.1080">
    <property type="match status" value="2"/>
</dbReference>
<comment type="caution">
    <text evidence="8">The sequence shown here is derived from an EMBL/GenBank/DDBJ whole genome shotgun (WGS) entry which is preliminary data.</text>
</comment>
<dbReference type="PANTHER" id="PTHR36108">
    <property type="entry name" value="COLOSSIN-B-RELATED"/>
    <property type="match status" value="1"/>
</dbReference>
<keyword evidence="2" id="KW-0134">Cell wall</keyword>
<evidence type="ECO:0000256" key="5">
    <source>
        <dbReference type="ARBA" id="ARBA00023088"/>
    </source>
</evidence>
<dbReference type="PROSITE" id="PS50847">
    <property type="entry name" value="GRAM_POS_ANCHORING"/>
    <property type="match status" value="1"/>
</dbReference>
<evidence type="ECO:0000256" key="6">
    <source>
        <dbReference type="SAM" id="Phobius"/>
    </source>
</evidence>
<name>A0AAX3IYQ9_BIFPS</name>
<keyword evidence="5" id="KW-0572">Peptidoglycan-anchor</keyword>
<evidence type="ECO:0000256" key="3">
    <source>
        <dbReference type="ARBA" id="ARBA00022525"/>
    </source>
</evidence>
<feature type="domain" description="Gram-positive cocci surface proteins LPxTG" evidence="7">
    <location>
        <begin position="1417"/>
        <end position="1454"/>
    </location>
</feature>
<evidence type="ECO:0000256" key="1">
    <source>
        <dbReference type="ARBA" id="ARBA00007257"/>
    </source>
</evidence>
<dbReference type="EMBL" id="CABHOD010000011">
    <property type="protein sequence ID" value="VUX65520.1"/>
    <property type="molecule type" value="Genomic_DNA"/>
</dbReference>
<dbReference type="NCBIfam" id="TIGR04215">
    <property type="entry name" value="choice_anch_A"/>
    <property type="match status" value="1"/>
</dbReference>